<feature type="domain" description="Myosin motor" evidence="23">
    <location>
        <begin position="1"/>
        <end position="716"/>
    </location>
</feature>
<dbReference type="SUPFAM" id="SSF56024">
    <property type="entry name" value="Phospholipase D/nuclease"/>
    <property type="match status" value="2"/>
</dbReference>
<dbReference type="SUPFAM" id="SSF55856">
    <property type="entry name" value="Cytochrome b5-like heme/steroid binding domain"/>
    <property type="match status" value="1"/>
</dbReference>
<dbReference type="Gene3D" id="1.10.10.820">
    <property type="match status" value="1"/>
</dbReference>
<dbReference type="InterPro" id="IPR001609">
    <property type="entry name" value="Myosin_head_motor_dom-like"/>
</dbReference>
<dbReference type="GO" id="GO:0016459">
    <property type="term" value="C:myosin complex"/>
    <property type="evidence" value="ECO:0007669"/>
    <property type="project" value="UniProtKB-KW"/>
</dbReference>
<dbReference type="InterPro" id="IPR001199">
    <property type="entry name" value="Cyt_B5-like_heme/steroid-bd"/>
</dbReference>
<dbReference type="OrthoDB" id="370884at2759"/>
<evidence type="ECO:0000256" key="15">
    <source>
        <dbReference type="ARBA" id="ARBA00046327"/>
    </source>
</evidence>
<keyword evidence="11 20" id="KW-0472">Membrane</keyword>
<dbReference type="Gene3D" id="1.20.120.720">
    <property type="entry name" value="Myosin VI head, motor domain, U50 subdomain"/>
    <property type="match status" value="1"/>
</dbReference>
<evidence type="ECO:0000256" key="20">
    <source>
        <dbReference type="SAM" id="Phobius"/>
    </source>
</evidence>
<feature type="transmembrane region" description="Helical" evidence="20">
    <location>
        <begin position="863"/>
        <end position="883"/>
    </location>
</feature>
<dbReference type="InterPro" id="IPR001736">
    <property type="entry name" value="PLipase_D/transphosphatidylase"/>
</dbReference>
<feature type="transmembrane region" description="Helical" evidence="20">
    <location>
        <begin position="1555"/>
        <end position="1577"/>
    </location>
</feature>
<comment type="caution">
    <text evidence="25">The sequence shown here is derived from an EMBL/GenBank/DDBJ whole genome shotgun (WGS) entry which is preliminary data.</text>
</comment>
<feature type="transmembrane region" description="Helical" evidence="20">
    <location>
        <begin position="1529"/>
        <end position="1549"/>
    </location>
</feature>
<evidence type="ECO:0000256" key="4">
    <source>
        <dbReference type="ARBA" id="ARBA00022676"/>
    </source>
</evidence>
<gene>
    <name evidence="25" type="ORF">AYO21_07580</name>
</gene>
<dbReference type="Pfam" id="PF00063">
    <property type="entry name" value="Myosin_head"/>
    <property type="match status" value="1"/>
</dbReference>
<keyword evidence="12 18" id="KW-0505">Motor protein</keyword>
<evidence type="ECO:0000256" key="17">
    <source>
        <dbReference type="ARBA" id="ARBA00049510"/>
    </source>
</evidence>
<comment type="subcellular location">
    <subcellularLocation>
        <location evidence="1">Cell membrane</location>
        <topology evidence="1">Multi-pass membrane protein</topology>
    </subcellularLocation>
</comment>
<comment type="similarity">
    <text evidence="15">In the C-terminal section; belongs to the chitin synthase family. Class V subfamily.</text>
</comment>
<keyword evidence="9 20" id="KW-1133">Transmembrane helix</keyword>
<dbReference type="InterPro" id="IPR004835">
    <property type="entry name" value="Chitin_synth"/>
</dbReference>
<keyword evidence="5" id="KW-0808">Transferase</keyword>
<dbReference type="Pfam" id="PF03142">
    <property type="entry name" value="Chitin_synth_2"/>
    <property type="match status" value="1"/>
</dbReference>
<dbReference type="GeneID" id="34602733"/>
<dbReference type="Proteomes" id="UP000077002">
    <property type="component" value="Unassembled WGS sequence"/>
</dbReference>
<dbReference type="EMBL" id="LVKK01000059">
    <property type="protein sequence ID" value="OAG38247.1"/>
    <property type="molecule type" value="Genomic_DNA"/>
</dbReference>
<evidence type="ECO:0000256" key="8">
    <source>
        <dbReference type="ARBA" id="ARBA00022840"/>
    </source>
</evidence>
<dbReference type="GO" id="GO:0004100">
    <property type="term" value="F:chitin synthase activity"/>
    <property type="evidence" value="ECO:0007669"/>
    <property type="project" value="UniProtKB-EC"/>
</dbReference>
<dbReference type="GO" id="GO:0006031">
    <property type="term" value="P:chitin biosynthetic process"/>
    <property type="evidence" value="ECO:0007669"/>
    <property type="project" value="TreeGrafter"/>
</dbReference>
<keyword evidence="14 18" id="KW-0009">Actin-binding</keyword>
<evidence type="ECO:0000256" key="10">
    <source>
        <dbReference type="ARBA" id="ARBA00023123"/>
    </source>
</evidence>
<feature type="binding site" evidence="18">
    <location>
        <begin position="28"/>
        <end position="35"/>
    </location>
    <ligand>
        <name>ATP</name>
        <dbReference type="ChEBI" id="CHEBI:30616"/>
    </ligand>
</feature>
<evidence type="ECO:0000256" key="9">
    <source>
        <dbReference type="ARBA" id="ARBA00022989"/>
    </source>
</evidence>
<dbReference type="SMART" id="SM00242">
    <property type="entry name" value="MYSc"/>
    <property type="match status" value="1"/>
</dbReference>
<evidence type="ECO:0000256" key="5">
    <source>
        <dbReference type="ARBA" id="ARBA00022679"/>
    </source>
</evidence>
<evidence type="ECO:0000256" key="14">
    <source>
        <dbReference type="ARBA" id="ARBA00023203"/>
    </source>
</evidence>
<evidence type="ECO:0000259" key="23">
    <source>
        <dbReference type="PROSITE" id="PS51456"/>
    </source>
</evidence>
<evidence type="ECO:0000313" key="25">
    <source>
        <dbReference type="EMBL" id="OAG38247.1"/>
    </source>
</evidence>
<dbReference type="PANTHER" id="PTHR22914:SF45">
    <property type="entry name" value="CHITIN SYNTHASE"/>
    <property type="match status" value="1"/>
</dbReference>
<dbReference type="Pfam" id="PF00173">
    <property type="entry name" value="Cyt-b5"/>
    <property type="match status" value="1"/>
</dbReference>
<dbReference type="InterPro" id="IPR036037">
    <property type="entry name" value="MYSc_Myo17"/>
</dbReference>
<evidence type="ECO:0000256" key="16">
    <source>
        <dbReference type="ARBA" id="ARBA00046342"/>
    </source>
</evidence>
<evidence type="ECO:0000256" key="7">
    <source>
        <dbReference type="ARBA" id="ARBA00022741"/>
    </source>
</evidence>
<feature type="domain" description="PLD phosphodiesterase" evidence="21">
    <location>
        <begin position="2051"/>
        <end position="2078"/>
    </location>
</feature>
<dbReference type="CDD" id="cd00138">
    <property type="entry name" value="PLDc_SF"/>
    <property type="match status" value="2"/>
</dbReference>
<dbReference type="PANTHER" id="PTHR22914">
    <property type="entry name" value="CHITIN SYNTHASE"/>
    <property type="match status" value="1"/>
</dbReference>
<reference evidence="25 26" key="1">
    <citation type="submission" date="2016-03" db="EMBL/GenBank/DDBJ databases">
        <title>Draft genome sequence of the Fonsecaea monophora CBS 269.37.</title>
        <authorList>
            <person name="Bombassaro A."/>
            <person name="Vinicius W.A."/>
            <person name="De Hoog S."/>
            <person name="Sun J."/>
            <person name="Souza E.M."/>
            <person name="Raittz R.T."/>
            <person name="Costa F."/>
            <person name="Leao A.C."/>
            <person name="Tadra-Sfeir M.Z."/>
            <person name="Baura V."/>
            <person name="Balsanelli E."/>
            <person name="Pedrosa F.O."/>
            <person name="Moreno L.F."/>
            <person name="Steffens M.B."/>
            <person name="Xi L."/>
            <person name="Bocca A.L."/>
            <person name="Felipe M.S."/>
            <person name="Teixeira M."/>
            <person name="Telles Filho F.Q."/>
            <person name="Azevedo C.M."/>
            <person name="Gomes R."/>
            <person name="Vicente V.A."/>
        </authorList>
    </citation>
    <scope>NUCLEOTIDE SEQUENCE [LARGE SCALE GENOMIC DNA]</scope>
    <source>
        <strain evidence="25 26">CBS 269.37</strain>
    </source>
</reference>
<evidence type="ECO:0000256" key="2">
    <source>
        <dbReference type="ARBA" id="ARBA00012543"/>
    </source>
</evidence>
<dbReference type="RefSeq" id="XP_022510199.1">
    <property type="nucleotide sequence ID" value="XM_022657534.1"/>
</dbReference>
<comment type="catalytic activity">
    <reaction evidence="17">
        <text>[(1-&gt;4)-N-acetyl-beta-D-glucosaminyl](n) + UDP-N-acetyl-alpha-D-glucosamine = [(1-&gt;4)-N-acetyl-beta-D-glucosaminyl](n+1) + UDP + H(+)</text>
        <dbReference type="Rhea" id="RHEA:16637"/>
        <dbReference type="Rhea" id="RHEA-COMP:9593"/>
        <dbReference type="Rhea" id="RHEA-COMP:9595"/>
        <dbReference type="ChEBI" id="CHEBI:15378"/>
        <dbReference type="ChEBI" id="CHEBI:17029"/>
        <dbReference type="ChEBI" id="CHEBI:57705"/>
        <dbReference type="ChEBI" id="CHEBI:58223"/>
        <dbReference type="EC" id="2.4.1.16"/>
    </reaction>
    <physiologicalReaction direction="left-to-right" evidence="17">
        <dbReference type="Rhea" id="RHEA:16638"/>
    </physiologicalReaction>
</comment>
<dbReference type="InterPro" id="IPR029044">
    <property type="entry name" value="Nucleotide-diphossugar_trans"/>
</dbReference>
<evidence type="ECO:0000256" key="18">
    <source>
        <dbReference type="PROSITE-ProRule" id="PRU00782"/>
    </source>
</evidence>
<feature type="compositionally biased region" description="Basic and acidic residues" evidence="19">
    <location>
        <begin position="564"/>
        <end position="574"/>
    </location>
</feature>
<evidence type="ECO:0000256" key="3">
    <source>
        <dbReference type="ARBA" id="ARBA00022475"/>
    </source>
</evidence>
<protein>
    <recommendedName>
        <fullName evidence="2">chitin synthase</fullName>
        <ecNumber evidence="2">2.4.1.16</ecNumber>
    </recommendedName>
</protein>
<evidence type="ECO:0000259" key="24">
    <source>
        <dbReference type="PROSITE" id="PS51998"/>
    </source>
</evidence>
<feature type="transmembrane region" description="Helical" evidence="20">
    <location>
        <begin position="824"/>
        <end position="842"/>
    </location>
</feature>
<dbReference type="GO" id="GO:0005886">
    <property type="term" value="C:plasma membrane"/>
    <property type="evidence" value="ECO:0007669"/>
    <property type="project" value="UniProtKB-SubCell"/>
</dbReference>
<keyword evidence="13" id="KW-0325">Glycoprotein</keyword>
<accession>A0A177F1P5</accession>
<dbReference type="FunFam" id="1.20.58.530:FF:000017">
    <property type="entry name" value="Chitin synthase ChsE"/>
    <property type="match status" value="1"/>
</dbReference>
<dbReference type="FunFam" id="1.10.10.820:FF:000012">
    <property type="entry name" value="Chitin synthase ChsE"/>
    <property type="match status" value="1"/>
</dbReference>
<dbReference type="InterPro" id="IPR025202">
    <property type="entry name" value="PLD-like_dom"/>
</dbReference>
<dbReference type="PROSITE" id="PS51998">
    <property type="entry name" value="DEK_C"/>
    <property type="match status" value="1"/>
</dbReference>
<feature type="domain" description="DEK-C" evidence="24">
    <location>
        <begin position="1753"/>
        <end position="1808"/>
    </location>
</feature>
<dbReference type="GO" id="GO:0031505">
    <property type="term" value="P:fungal-type cell wall organization"/>
    <property type="evidence" value="ECO:0007669"/>
    <property type="project" value="TreeGrafter"/>
</dbReference>
<comment type="caution">
    <text evidence="18">Lacks conserved residue(s) required for the propagation of feature annotation.</text>
</comment>
<proteinExistence type="inferred from homology"/>
<feature type="transmembrane region" description="Helical" evidence="20">
    <location>
        <begin position="1584"/>
        <end position="1607"/>
    </location>
</feature>
<dbReference type="Gene3D" id="3.40.850.10">
    <property type="entry name" value="Kinesin motor domain"/>
    <property type="match status" value="1"/>
</dbReference>
<keyword evidence="8 18" id="KW-0067">ATP-binding</keyword>
<dbReference type="GO" id="GO:0005524">
    <property type="term" value="F:ATP binding"/>
    <property type="evidence" value="ECO:0007669"/>
    <property type="project" value="UniProtKB-UniRule"/>
</dbReference>
<keyword evidence="10 18" id="KW-0518">Myosin</keyword>
<comment type="similarity">
    <text evidence="16">In the N-terminal section; belongs to the TRAFAC class myosin-kinesin ATPase superfamily. Myosin family.</text>
</comment>
<name>A0A177F1P5_9EURO</name>
<dbReference type="InterPro" id="IPR014876">
    <property type="entry name" value="DEK_C"/>
</dbReference>
<dbReference type="SUPFAM" id="SSF109715">
    <property type="entry name" value="DEK C-terminal domain"/>
    <property type="match status" value="1"/>
</dbReference>
<sequence length="2442" mass="271211">MGEAEDLARRAWARLGNRAEDQAIVFFGESGSGKTTVRSHLLSSFLSFSSTPLSSRLSLAAFVFDTLTTTKTTTTQTASKAGLYYELQYDASSSIPTLIGGKLLDHRLERSRISHVPTGERSFHVLYYLLAGTSAAEKSHLGLNGHTNITTSGTGLTRSASVAQKRWRYLGHPTQMKVGINDAEGFQHFKTALRKLEFPRAEIAEICQVLAAILHIGQLEFGTGQATLTAAEESGGYSHEGGETVTVVKNTDTLALVAAFLGLSVQDLEESMRHKTKTLHRERVTVMLDPKGARENADELATTLYSLLVAYIIESINQRICAAEDSVANTVSIVDFPGFADHSSTGSVLDQLLNNAANESLYNTCLHGFFEKTAEMLESEEVSVPATSYFDNSDAVRGLLKHGNGLLAILDDQTRRGRTDTQFLDSIRKRFENKNKAITVSRATTTLPGSNFATTNLSASFTVRHYAGEVDYPVNRLVEENGDVVSGDLMNMVRATKSDFVASLFGQEALNTVSHPSEKTAIVQAQVSSKPLRMPSLSRKKHDQLRRMGSRRADRSPALQEDADSTHTPEEARTRKTKASATGLTQGAAAQFLSSLDNITKSLTAPNVNNYFVFCLKPNDRRIANQFDSKCVRQQVQMFGIPEISQRLRTADFSVFLPFGEFLGLTDADTGVVGSDREKAQLVLDNKQWPGNEARIGNTGVFLSERCWASIALTGSQSTAYFGGEVPAISRPDTPSANPFNDSKARLVASHEGTPGSFYGDETKGGGYFGSRELDAKSDAGASAFNSGDMFRNLETKEELAEKGNRKKMEEVDVVPVSSSRKRWLAVVYFLTWYLPDFAIKWGGGMKRRDVRIAWREKFAINILIWLSCLFVAFFIVVFPQLICPKQDVYSAAELSSHDGKNGHSAYTAIRGVVLDLGAFAPSHYPNIIPQTSLEKYAGLDATGLFPVQVSALCQGKDGRIDPAVQLDYTTTNISGSATVISTTDPNRRYHDFRSFTNDSRPDWFFEQMIMLKANYKKGSIGYTPQYVRTLAKKSRSIAILNDRVYDFTTYNQGGRSTRAPAGQTVPAGVDTNFMDDLVVELFTQRAGHDVTKYWNALSMDSALRSRMQLCLDNLFFVGVTDTRNSAQCLFARYILLAISILLCTVIGFKFLAALQFGGKNIPENLDKFVICQVPAYTEDEESLRRAIDSAARMRYDDKRKLLIVVCDGMIIGQGNDRPTPRIVLDILGVSETVDPEPLSFESLGEGMKQHNMGKVYSGLYEVQGHIVPFLVVVKVGKPSEVSKPGNRGKRDSQMVIMRFLNRVHYNMPMSPLELEMHHQIRNIIGVNPTFYEFMLQIDADTVVAPDSATRMVSAFLRDTRLIAVCGETSLSNAKASFITMMQVYEYYISHNLTKAFESLFGSVTCLPGCFTMYRIRAAETGKPLFVSKEIIQDYSEIRVDTLHMKNLLHLGEDRYLTTLLLKHHSKYKTKYIFHAHAWTIAPDSWKVFMSQRRRWINSTVHNLVELLPLQQLCGFCCFSMRFVVFLDLLSTVIAPVTVAYIVYLIVLLSTSSDVIPLTAFILLGAIYGLQAIIFILRRKWEMIGWMIVYILAMPVFSLGLPLYSFWHMDDFSWGNTRLVNGEKGKQILISDEGKFDPDSIPKKKWEEYQAELWDAQTQRDDERSEISGYSYGTKSYHPAASVYGGGPGLYESSAHLMAPSRSVSQLDIHPPTYERGYSHSRMSLAPSDMMGGGMMAGGQSVADMDMADLTGLPTDDMILNEIRDILKTADLMTVTKKGIKQELERRFNVNLDIKRAYIGSGSLSALDLWGASTILPRVTPQLAVAMIPKGIYDLCQNRESITSQLAQDPSISPHAAAKRLFGVDIDDEVVTRKLDLGKEEPSDLEEARKCGQWGTSNPSDLFLRIYHDVLCTLEKNPLVGVCSPSLLGSNGVCPLTIMATVPDICRHMSNVIARAEQEVFLATNFWMYSEPTRLITNALRELSRKAVLTNRRVVVKIIYDRGSAKQHELVKNHLIVPPSEFADPNGKIRIPHPDELPNIDIEVMNFHRPMFGTFHAKYMVVDRRIAILQSNNIQDIDNLEMMTQLEGPIVDSFYDVALISWHNALKPPLPLLSRPAADCSIPTFTSDSYATMFDESGKLVPVYQAPTPIPDGHESLREIAEHGSQMDLPQHTSHEPHYDPDIKSEVLRAVACLNPREGETRINAITRLLNTTIQPDTKGSAADIEPADTMTPLIPIPRHDPFPMAMTPDLNAEALLPEIVAACRRGVKVTSYYCLGYNDAGELLPMQGGHNEMIANGLYRDVGPEHRDNLDIYAYVAKDQIHPIHNKFKQRSCHIKLMIVDGHIGIQGNGNQDTQSWYHSQEVNVMIDSPLVVGKWMEGIRQNQNTHIYGKVENEGPDAGCWKDPRTGQQAEGAIGVDPGKFAWAKGVVGAVQRVRGMGGF</sequence>
<dbReference type="InterPro" id="IPR036400">
    <property type="entry name" value="Cyt_B5-like_heme/steroid_sf"/>
</dbReference>
<organism evidence="25 26">
    <name type="scientific">Fonsecaea monophora</name>
    <dbReference type="NCBI Taxonomy" id="254056"/>
    <lineage>
        <taxon>Eukaryota</taxon>
        <taxon>Fungi</taxon>
        <taxon>Dikarya</taxon>
        <taxon>Ascomycota</taxon>
        <taxon>Pezizomycotina</taxon>
        <taxon>Eurotiomycetes</taxon>
        <taxon>Chaetothyriomycetidae</taxon>
        <taxon>Chaetothyriales</taxon>
        <taxon>Herpotrichiellaceae</taxon>
        <taxon>Fonsecaea</taxon>
    </lineage>
</organism>
<evidence type="ECO:0000256" key="1">
    <source>
        <dbReference type="ARBA" id="ARBA00004651"/>
    </source>
</evidence>
<dbReference type="Gene3D" id="1.20.58.530">
    <property type="match status" value="1"/>
</dbReference>
<comment type="similarity">
    <text evidence="18">Belongs to the TRAFAC class myosin-kinesin ATPase superfamily. Myosin family.</text>
</comment>
<dbReference type="PROSITE" id="PS51456">
    <property type="entry name" value="MYOSIN_MOTOR"/>
    <property type="match status" value="1"/>
</dbReference>
<dbReference type="SUPFAM" id="SSF52540">
    <property type="entry name" value="P-loop containing nucleoside triphosphate hydrolases"/>
    <property type="match status" value="1"/>
</dbReference>
<dbReference type="SMART" id="SM01117">
    <property type="entry name" value="Cyt-b5"/>
    <property type="match status" value="2"/>
</dbReference>
<keyword evidence="4" id="KW-0328">Glycosyltransferase</keyword>
<keyword evidence="7 18" id="KW-0547">Nucleotide-binding</keyword>
<dbReference type="Pfam" id="PF13091">
    <property type="entry name" value="PLDc_2"/>
    <property type="match status" value="1"/>
</dbReference>
<dbReference type="Gene3D" id="3.90.550.10">
    <property type="entry name" value="Spore Coat Polysaccharide Biosynthesis Protein SpsA, Chain A"/>
    <property type="match status" value="1"/>
</dbReference>
<dbReference type="GO" id="GO:0030428">
    <property type="term" value="C:cell septum"/>
    <property type="evidence" value="ECO:0007669"/>
    <property type="project" value="TreeGrafter"/>
</dbReference>
<dbReference type="InterPro" id="IPR036961">
    <property type="entry name" value="Kinesin_motor_dom_sf"/>
</dbReference>
<keyword evidence="26" id="KW-1185">Reference proteome</keyword>
<dbReference type="CDD" id="cd14879">
    <property type="entry name" value="MYSc_Myo17"/>
    <property type="match status" value="1"/>
</dbReference>
<dbReference type="EC" id="2.4.1.16" evidence="2"/>
<dbReference type="PROSITE" id="PS50255">
    <property type="entry name" value="CYTOCHROME_B5_2"/>
    <property type="match status" value="1"/>
</dbReference>
<dbReference type="InterPro" id="IPR027417">
    <property type="entry name" value="P-loop_NTPase"/>
</dbReference>
<evidence type="ECO:0000256" key="19">
    <source>
        <dbReference type="SAM" id="MobiDB-lite"/>
    </source>
</evidence>
<feature type="region of interest" description="Disordered" evidence="19">
    <location>
        <begin position="527"/>
        <end position="582"/>
    </location>
</feature>
<dbReference type="SUPFAM" id="SSF53448">
    <property type="entry name" value="Nucleotide-diphospho-sugar transferases"/>
    <property type="match status" value="1"/>
</dbReference>
<feature type="domain" description="Cytochrome b5 heme-binding" evidence="22">
    <location>
        <begin position="887"/>
        <end position="946"/>
    </location>
</feature>
<evidence type="ECO:0000256" key="13">
    <source>
        <dbReference type="ARBA" id="ARBA00023180"/>
    </source>
</evidence>
<evidence type="ECO:0000256" key="11">
    <source>
        <dbReference type="ARBA" id="ARBA00023136"/>
    </source>
</evidence>
<keyword evidence="6 20" id="KW-0812">Transmembrane</keyword>
<evidence type="ECO:0000259" key="22">
    <source>
        <dbReference type="PROSITE" id="PS50255"/>
    </source>
</evidence>
<dbReference type="Gene3D" id="1.10.10.60">
    <property type="entry name" value="Homeodomain-like"/>
    <property type="match status" value="1"/>
</dbReference>
<evidence type="ECO:0000259" key="21">
    <source>
        <dbReference type="PROSITE" id="PS50035"/>
    </source>
</evidence>
<evidence type="ECO:0000256" key="6">
    <source>
        <dbReference type="ARBA" id="ARBA00022692"/>
    </source>
</evidence>
<dbReference type="Pfam" id="PF08766">
    <property type="entry name" value="DEK_C"/>
    <property type="match status" value="1"/>
</dbReference>
<evidence type="ECO:0000313" key="26">
    <source>
        <dbReference type="Proteomes" id="UP000077002"/>
    </source>
</evidence>
<dbReference type="PROSITE" id="PS50035">
    <property type="entry name" value="PLD"/>
    <property type="match status" value="1"/>
</dbReference>
<dbReference type="GO" id="GO:0003779">
    <property type="term" value="F:actin binding"/>
    <property type="evidence" value="ECO:0007669"/>
    <property type="project" value="UniProtKB-KW"/>
</dbReference>
<keyword evidence="3" id="KW-1003">Cell membrane</keyword>
<dbReference type="GO" id="GO:0003774">
    <property type="term" value="F:cytoskeletal motor activity"/>
    <property type="evidence" value="ECO:0007669"/>
    <property type="project" value="UniProtKB-UniRule"/>
</dbReference>
<dbReference type="Gene3D" id="3.30.870.10">
    <property type="entry name" value="Endonuclease Chain A"/>
    <property type="match status" value="2"/>
</dbReference>
<feature type="transmembrane region" description="Helical" evidence="20">
    <location>
        <begin position="1131"/>
        <end position="1153"/>
    </location>
</feature>
<feature type="compositionally biased region" description="Basic residues" evidence="19">
    <location>
        <begin position="538"/>
        <end position="550"/>
    </location>
</feature>
<evidence type="ECO:0000256" key="12">
    <source>
        <dbReference type="ARBA" id="ARBA00023175"/>
    </source>
</evidence>